<dbReference type="PANTHER" id="PTHR30055">
    <property type="entry name" value="HTH-TYPE TRANSCRIPTIONAL REGULATOR RUTR"/>
    <property type="match status" value="1"/>
</dbReference>
<dbReference type="RefSeq" id="WP_049557007.1">
    <property type="nucleotide sequence ID" value="NZ_CABHXR010000023.1"/>
</dbReference>
<accession>A0A0T9L1K3</accession>
<sequence>MTKARAIGRPSRGTKALSKTEVLNVALELLDENGEQKVSFRLIAQRLGVTAMAVAHHVGSRSSMFKQLASEIFADMGEPPAGETPSERLHFLLGRYCDVVLAHPNLVRYIFSDPTLFPEQLAKLTELIRSNIAALTVNEQPDMLLNIIVDYTHGFALSVTAGEYDAESQRCSYRQGLDWIIRRIPAPQD</sequence>
<name>A0A0T9L1K3_YERKR</name>
<dbReference type="AlphaFoldDB" id="A0A0T9L1K3"/>
<evidence type="ECO:0000259" key="3">
    <source>
        <dbReference type="PROSITE" id="PS50977"/>
    </source>
</evidence>
<dbReference type="SUPFAM" id="SSF48498">
    <property type="entry name" value="Tetracyclin repressor-like, C-terminal domain"/>
    <property type="match status" value="1"/>
</dbReference>
<evidence type="ECO:0000256" key="1">
    <source>
        <dbReference type="ARBA" id="ARBA00023125"/>
    </source>
</evidence>
<protein>
    <submittedName>
        <fullName evidence="4">Bacterial regulatory proteins, tetR family</fullName>
    </submittedName>
</protein>
<dbReference type="InterPro" id="IPR050109">
    <property type="entry name" value="HTH-type_TetR-like_transc_reg"/>
</dbReference>
<dbReference type="Gene3D" id="1.10.357.10">
    <property type="entry name" value="Tetracycline Repressor, domain 2"/>
    <property type="match status" value="1"/>
</dbReference>
<proteinExistence type="predicted"/>
<evidence type="ECO:0000313" key="4">
    <source>
        <dbReference type="EMBL" id="CNE50167.1"/>
    </source>
</evidence>
<dbReference type="GO" id="GO:0000976">
    <property type="term" value="F:transcription cis-regulatory region binding"/>
    <property type="evidence" value="ECO:0007669"/>
    <property type="project" value="TreeGrafter"/>
</dbReference>
<reference evidence="4 5" key="1">
    <citation type="submission" date="2015-03" db="EMBL/GenBank/DDBJ databases">
        <authorList>
            <person name="Murphy D."/>
        </authorList>
    </citation>
    <scope>NUCLEOTIDE SEQUENCE [LARGE SCALE GENOMIC DNA]</scope>
    <source>
        <strain evidence="4 5">FCF326</strain>
    </source>
</reference>
<dbReference type="PANTHER" id="PTHR30055:SF233">
    <property type="entry name" value="REGULATORY PROTEIN TETR"/>
    <property type="match status" value="1"/>
</dbReference>
<dbReference type="InterPro" id="IPR009057">
    <property type="entry name" value="Homeodomain-like_sf"/>
</dbReference>
<feature type="domain" description="HTH tetR-type" evidence="3">
    <location>
        <begin position="16"/>
        <end position="76"/>
    </location>
</feature>
<evidence type="ECO:0000313" key="5">
    <source>
        <dbReference type="Proteomes" id="UP000045824"/>
    </source>
</evidence>
<dbReference type="EMBL" id="CPYI01000004">
    <property type="protein sequence ID" value="CNE50167.1"/>
    <property type="molecule type" value="Genomic_DNA"/>
</dbReference>
<dbReference type="PROSITE" id="PS50977">
    <property type="entry name" value="HTH_TETR_2"/>
    <property type="match status" value="1"/>
</dbReference>
<evidence type="ECO:0000256" key="2">
    <source>
        <dbReference type="PROSITE-ProRule" id="PRU00335"/>
    </source>
</evidence>
<organism evidence="4 5">
    <name type="scientific">Yersinia kristensenii</name>
    <dbReference type="NCBI Taxonomy" id="28152"/>
    <lineage>
        <taxon>Bacteria</taxon>
        <taxon>Pseudomonadati</taxon>
        <taxon>Pseudomonadota</taxon>
        <taxon>Gammaproteobacteria</taxon>
        <taxon>Enterobacterales</taxon>
        <taxon>Yersiniaceae</taxon>
        <taxon>Yersinia</taxon>
    </lineage>
</organism>
<dbReference type="InterPro" id="IPR036271">
    <property type="entry name" value="Tet_transcr_reg_TetR-rel_C_sf"/>
</dbReference>
<dbReference type="InterPro" id="IPR001647">
    <property type="entry name" value="HTH_TetR"/>
</dbReference>
<feature type="DNA-binding region" description="H-T-H motif" evidence="2">
    <location>
        <begin position="39"/>
        <end position="58"/>
    </location>
</feature>
<dbReference type="SUPFAM" id="SSF46689">
    <property type="entry name" value="Homeodomain-like"/>
    <property type="match status" value="1"/>
</dbReference>
<dbReference type="Proteomes" id="UP000045824">
    <property type="component" value="Unassembled WGS sequence"/>
</dbReference>
<gene>
    <name evidence="4" type="ORF">ERS008491_01441</name>
</gene>
<dbReference type="Pfam" id="PF00440">
    <property type="entry name" value="TetR_N"/>
    <property type="match status" value="1"/>
</dbReference>
<dbReference type="GO" id="GO:0003700">
    <property type="term" value="F:DNA-binding transcription factor activity"/>
    <property type="evidence" value="ECO:0007669"/>
    <property type="project" value="TreeGrafter"/>
</dbReference>
<keyword evidence="1 2" id="KW-0238">DNA-binding</keyword>
<dbReference type="Gene3D" id="1.10.10.60">
    <property type="entry name" value="Homeodomain-like"/>
    <property type="match status" value="1"/>
</dbReference>